<evidence type="ECO:0000313" key="2">
    <source>
        <dbReference type="EMBL" id="KAG1531807.1"/>
    </source>
</evidence>
<evidence type="ECO:0000256" key="1">
    <source>
        <dbReference type="SAM" id="MobiDB-lite"/>
    </source>
</evidence>
<sequence length="114" mass="11922">MDRNIGCVLAVVSKEALPLWAPHPRRREPRGQGLRASGPELLPPGIAWGAPAASSGRVLALWAAGRTNPLTRHPLDSTVTDAVWPEEASRAGPEAAARSAAQGTGEDPGRSLHP</sequence>
<feature type="region of interest" description="Disordered" evidence="1">
    <location>
        <begin position="84"/>
        <end position="114"/>
    </location>
</feature>
<dbReference type="AlphaFoldDB" id="A0A9P6XST7"/>
<organism evidence="2 3">
    <name type="scientific">Rhizopus delemar</name>
    <dbReference type="NCBI Taxonomy" id="936053"/>
    <lineage>
        <taxon>Eukaryota</taxon>
        <taxon>Fungi</taxon>
        <taxon>Fungi incertae sedis</taxon>
        <taxon>Mucoromycota</taxon>
        <taxon>Mucoromycotina</taxon>
        <taxon>Mucoromycetes</taxon>
        <taxon>Mucorales</taxon>
        <taxon>Mucorineae</taxon>
        <taxon>Rhizopodaceae</taxon>
        <taxon>Rhizopus</taxon>
    </lineage>
</organism>
<name>A0A9P6XST7_9FUNG</name>
<evidence type="ECO:0000313" key="3">
    <source>
        <dbReference type="Proteomes" id="UP000740926"/>
    </source>
</evidence>
<reference evidence="2 3" key="1">
    <citation type="journal article" date="2020" name="Microb. Genom.">
        <title>Genetic diversity of clinical and environmental Mucorales isolates obtained from an investigation of mucormycosis cases among solid organ transplant recipients.</title>
        <authorList>
            <person name="Nguyen M.H."/>
            <person name="Kaul D."/>
            <person name="Muto C."/>
            <person name="Cheng S.J."/>
            <person name="Richter R.A."/>
            <person name="Bruno V.M."/>
            <person name="Liu G."/>
            <person name="Beyhan S."/>
            <person name="Sundermann A.J."/>
            <person name="Mounaud S."/>
            <person name="Pasculle A.W."/>
            <person name="Nierman W.C."/>
            <person name="Driscoll E."/>
            <person name="Cumbie R."/>
            <person name="Clancy C.J."/>
            <person name="Dupont C.L."/>
        </authorList>
    </citation>
    <scope>NUCLEOTIDE SEQUENCE [LARGE SCALE GENOMIC DNA]</scope>
    <source>
        <strain evidence="2 3">GL24</strain>
    </source>
</reference>
<accession>A0A9P6XST7</accession>
<feature type="compositionally biased region" description="Low complexity" evidence="1">
    <location>
        <begin position="90"/>
        <end position="101"/>
    </location>
</feature>
<gene>
    <name evidence="2" type="ORF">G6F50_016501</name>
</gene>
<comment type="caution">
    <text evidence="2">The sequence shown here is derived from an EMBL/GenBank/DDBJ whole genome shotgun (WGS) entry which is preliminary data.</text>
</comment>
<dbReference type="Proteomes" id="UP000740926">
    <property type="component" value="Unassembled WGS sequence"/>
</dbReference>
<protein>
    <submittedName>
        <fullName evidence="2">Uncharacterized protein</fullName>
    </submittedName>
</protein>
<dbReference type="EMBL" id="JAANIU010010475">
    <property type="protein sequence ID" value="KAG1531807.1"/>
    <property type="molecule type" value="Genomic_DNA"/>
</dbReference>
<keyword evidence="3" id="KW-1185">Reference proteome</keyword>
<proteinExistence type="predicted"/>